<organism evidence="2 3">
    <name type="scientific">Coniochaeta hoffmannii</name>
    <dbReference type="NCBI Taxonomy" id="91930"/>
    <lineage>
        <taxon>Eukaryota</taxon>
        <taxon>Fungi</taxon>
        <taxon>Dikarya</taxon>
        <taxon>Ascomycota</taxon>
        <taxon>Pezizomycotina</taxon>
        <taxon>Sordariomycetes</taxon>
        <taxon>Sordariomycetidae</taxon>
        <taxon>Coniochaetales</taxon>
        <taxon>Coniochaetaceae</taxon>
        <taxon>Coniochaeta</taxon>
    </lineage>
</organism>
<evidence type="ECO:0000256" key="1">
    <source>
        <dbReference type="SAM" id="SignalP"/>
    </source>
</evidence>
<evidence type="ECO:0008006" key="4">
    <source>
        <dbReference type="Google" id="ProtNLM"/>
    </source>
</evidence>
<sequence length="337" mass="35261">MKLYASILLAALSAGAIAQGLEYAAMPTRSAALNRRVPICAEDSCLQAVQQTAFCSCIRQGKEDCVSYFSTTVTPETVTEYSTTYSFYTSSSTESITVTDVSVETATATTEQTISTTVQTTSTVAVTPLGGKRKKREAGAKLKHRKREPVRRMPYYAVSVCGGEAAYESACACMGVYSGTTSAATPTTTMVIASAWGPFHPYVDSQVGGPGYTVFSQYAEIGPGSYFPLYSSGRLRSYLTASASPTQDDLYLVLASDDVSTTVGLFQADATAAAQYFPLVCFITSGTNELVCGAGAIVGGSFRICGGPEALFSSPEVGTGNGCGRLVVTALLYGPAP</sequence>
<proteinExistence type="predicted"/>
<name>A0AA38RT79_9PEZI</name>
<reference evidence="2" key="1">
    <citation type="submission" date="2022-07" db="EMBL/GenBank/DDBJ databases">
        <title>Fungi with potential for degradation of polypropylene.</title>
        <authorList>
            <person name="Gostincar C."/>
        </authorList>
    </citation>
    <scope>NUCLEOTIDE SEQUENCE</scope>
    <source>
        <strain evidence="2">EXF-13287</strain>
    </source>
</reference>
<dbReference type="EMBL" id="JANBVN010000074">
    <property type="protein sequence ID" value="KAJ9150105.1"/>
    <property type="molecule type" value="Genomic_DNA"/>
</dbReference>
<gene>
    <name evidence="2" type="ORF">NKR19_g5417</name>
</gene>
<evidence type="ECO:0000313" key="2">
    <source>
        <dbReference type="EMBL" id="KAJ9150105.1"/>
    </source>
</evidence>
<dbReference type="Proteomes" id="UP001174691">
    <property type="component" value="Unassembled WGS sequence"/>
</dbReference>
<accession>A0AA38RT79</accession>
<keyword evidence="1" id="KW-0732">Signal</keyword>
<comment type="caution">
    <text evidence="2">The sequence shown here is derived from an EMBL/GenBank/DDBJ whole genome shotgun (WGS) entry which is preliminary data.</text>
</comment>
<dbReference type="AlphaFoldDB" id="A0AA38RT79"/>
<protein>
    <recommendedName>
        <fullName evidence="4">Extracellular membrane protein CFEM domain-containing protein</fullName>
    </recommendedName>
</protein>
<feature type="chain" id="PRO_5041212959" description="Extracellular membrane protein CFEM domain-containing protein" evidence="1">
    <location>
        <begin position="19"/>
        <end position="337"/>
    </location>
</feature>
<keyword evidence="3" id="KW-1185">Reference proteome</keyword>
<feature type="signal peptide" evidence="1">
    <location>
        <begin position="1"/>
        <end position="18"/>
    </location>
</feature>
<evidence type="ECO:0000313" key="3">
    <source>
        <dbReference type="Proteomes" id="UP001174691"/>
    </source>
</evidence>